<evidence type="ECO:0000313" key="1">
    <source>
        <dbReference type="EMBL" id="CAB3993176.1"/>
    </source>
</evidence>
<reference evidence="1" key="1">
    <citation type="submission" date="2020-04" db="EMBL/GenBank/DDBJ databases">
        <authorList>
            <person name="Alioto T."/>
            <person name="Alioto T."/>
            <person name="Gomez Garrido J."/>
        </authorList>
    </citation>
    <scope>NUCLEOTIDE SEQUENCE</scope>
    <source>
        <strain evidence="1">A484AB</strain>
    </source>
</reference>
<keyword evidence="2" id="KW-1185">Reference proteome</keyword>
<dbReference type="EMBL" id="CACRXK020002203">
    <property type="protein sequence ID" value="CAB3993176.1"/>
    <property type="molecule type" value="Genomic_DNA"/>
</dbReference>
<sequence>MATSCSRQTIYDINRSKKKRNVTLATNAMNFYDIIAMIREQDAQKILKIDLYATFLHTPILNSLFL</sequence>
<evidence type="ECO:0000313" key="2">
    <source>
        <dbReference type="Proteomes" id="UP001152795"/>
    </source>
</evidence>
<feature type="non-terminal residue" evidence="1">
    <location>
        <position position="66"/>
    </location>
</feature>
<comment type="caution">
    <text evidence="1">The sequence shown here is derived from an EMBL/GenBank/DDBJ whole genome shotgun (WGS) entry which is preliminary data.</text>
</comment>
<gene>
    <name evidence="1" type="ORF">PACLA_8A001156</name>
</gene>
<protein>
    <submittedName>
        <fullName evidence="1">Uncharacterized protein</fullName>
    </submittedName>
</protein>
<proteinExistence type="predicted"/>
<accession>A0A6S7GTL1</accession>
<dbReference type="Proteomes" id="UP001152795">
    <property type="component" value="Unassembled WGS sequence"/>
</dbReference>
<dbReference type="AlphaFoldDB" id="A0A6S7GTL1"/>
<organism evidence="1 2">
    <name type="scientific">Paramuricea clavata</name>
    <name type="common">Red gorgonian</name>
    <name type="synonym">Violescent sea-whip</name>
    <dbReference type="NCBI Taxonomy" id="317549"/>
    <lineage>
        <taxon>Eukaryota</taxon>
        <taxon>Metazoa</taxon>
        <taxon>Cnidaria</taxon>
        <taxon>Anthozoa</taxon>
        <taxon>Octocorallia</taxon>
        <taxon>Malacalcyonacea</taxon>
        <taxon>Plexauridae</taxon>
        <taxon>Paramuricea</taxon>
    </lineage>
</organism>
<name>A0A6S7GTL1_PARCT</name>